<dbReference type="Proteomes" id="UP000288395">
    <property type="component" value="Unassembled WGS sequence"/>
</dbReference>
<reference evidence="2" key="1">
    <citation type="journal article" date="2018" name="Front. Microbiol.">
        <title>Genome-Based Analysis Reveals the Taxonomy and Diversity of the Family Idiomarinaceae.</title>
        <authorList>
            <person name="Liu Y."/>
            <person name="Lai Q."/>
            <person name="Shao Z."/>
        </authorList>
    </citation>
    <scope>NUCLEOTIDE SEQUENCE [LARGE SCALE GENOMIC DNA]</scope>
    <source>
        <strain evidence="2">GBPy7</strain>
    </source>
</reference>
<comment type="caution">
    <text evidence="1">The sequence shown here is derived from an EMBL/GenBank/DDBJ whole genome shotgun (WGS) entry which is preliminary data.</text>
</comment>
<dbReference type="EMBL" id="PIPJ01000015">
    <property type="protein sequence ID" value="RUO18179.1"/>
    <property type="molecule type" value="Genomic_DNA"/>
</dbReference>
<keyword evidence="2" id="KW-1185">Reference proteome</keyword>
<sequence>MATAKTLNRGRALLLALSLGLTACTGVITLSGEDPYSDMIGQCYVLQQPMQVRDNICWDLGGLILSPDESAACLRDVVLDINQGAQIIILDLRRQHFGSFGFCPQIVVSIDEVSISNQEIYVPLCLSREYMSWLEDPLWRRGDAIQLKKEYVLPCGN</sequence>
<dbReference type="PROSITE" id="PS51257">
    <property type="entry name" value="PROKAR_LIPOPROTEIN"/>
    <property type="match status" value="1"/>
</dbReference>
<name>A0A432VPW6_9GAMM</name>
<evidence type="ECO:0000313" key="1">
    <source>
        <dbReference type="EMBL" id="RUO18179.1"/>
    </source>
</evidence>
<dbReference type="OrthoDB" id="6405795at2"/>
<accession>A0A432VPW6</accession>
<organism evidence="1 2">
    <name type="scientific">Aliidiomarina iranensis</name>
    <dbReference type="NCBI Taxonomy" id="1434071"/>
    <lineage>
        <taxon>Bacteria</taxon>
        <taxon>Pseudomonadati</taxon>
        <taxon>Pseudomonadota</taxon>
        <taxon>Gammaproteobacteria</taxon>
        <taxon>Alteromonadales</taxon>
        <taxon>Idiomarinaceae</taxon>
        <taxon>Aliidiomarina</taxon>
    </lineage>
</organism>
<gene>
    <name evidence="1" type="ORF">CWE08_11885</name>
</gene>
<dbReference type="AlphaFoldDB" id="A0A432VPW6"/>
<protein>
    <recommendedName>
        <fullName evidence="3">Lipoprotein</fullName>
    </recommendedName>
</protein>
<evidence type="ECO:0008006" key="3">
    <source>
        <dbReference type="Google" id="ProtNLM"/>
    </source>
</evidence>
<proteinExistence type="predicted"/>
<evidence type="ECO:0000313" key="2">
    <source>
        <dbReference type="Proteomes" id="UP000288395"/>
    </source>
</evidence>
<dbReference type="RefSeq" id="WP_126768477.1">
    <property type="nucleotide sequence ID" value="NZ_PIPJ01000015.1"/>
</dbReference>